<dbReference type="EMBL" id="JBGBPQ010000005">
    <property type="protein sequence ID" value="KAL1523915.1"/>
    <property type="molecule type" value="Genomic_DNA"/>
</dbReference>
<reference evidence="2 3" key="1">
    <citation type="journal article" date="2024" name="Science">
        <title>Giant polyketide synthase enzymes in the biosynthesis of giant marine polyether toxins.</title>
        <authorList>
            <person name="Fallon T.R."/>
            <person name="Shende V.V."/>
            <person name="Wierzbicki I.H."/>
            <person name="Pendleton A.L."/>
            <person name="Watervoot N.F."/>
            <person name="Auber R.P."/>
            <person name="Gonzalez D.J."/>
            <person name="Wisecaver J.H."/>
            <person name="Moore B.S."/>
        </authorList>
    </citation>
    <scope>NUCLEOTIDE SEQUENCE [LARGE SCALE GENOMIC DNA]</scope>
    <source>
        <strain evidence="2 3">12B1</strain>
    </source>
</reference>
<dbReference type="InterPro" id="IPR029058">
    <property type="entry name" value="AB_hydrolase_fold"/>
</dbReference>
<dbReference type="SUPFAM" id="SSF53474">
    <property type="entry name" value="alpha/beta-Hydrolases"/>
    <property type="match status" value="1"/>
</dbReference>
<dbReference type="Proteomes" id="UP001515480">
    <property type="component" value="Unassembled WGS sequence"/>
</dbReference>
<accession>A0AB34JT92</accession>
<dbReference type="GO" id="GO:0016020">
    <property type="term" value="C:membrane"/>
    <property type="evidence" value="ECO:0007669"/>
    <property type="project" value="TreeGrafter"/>
</dbReference>
<keyword evidence="3" id="KW-1185">Reference proteome</keyword>
<proteinExistence type="predicted"/>
<evidence type="ECO:0000313" key="3">
    <source>
        <dbReference type="Proteomes" id="UP001515480"/>
    </source>
</evidence>
<dbReference type="PANTHER" id="PTHR43798">
    <property type="entry name" value="MONOACYLGLYCEROL LIPASE"/>
    <property type="match status" value="1"/>
</dbReference>
<protein>
    <recommendedName>
        <fullName evidence="1">AB hydrolase-1 domain-containing protein</fullName>
    </recommendedName>
</protein>
<evidence type="ECO:0000313" key="2">
    <source>
        <dbReference type="EMBL" id="KAL1523915.1"/>
    </source>
</evidence>
<evidence type="ECO:0000259" key="1">
    <source>
        <dbReference type="Pfam" id="PF12697"/>
    </source>
</evidence>
<dbReference type="PANTHER" id="PTHR43798:SF33">
    <property type="entry name" value="HYDROLASE, PUTATIVE (AFU_ORTHOLOGUE AFUA_2G14860)-RELATED"/>
    <property type="match status" value="1"/>
</dbReference>
<dbReference type="Pfam" id="PF12697">
    <property type="entry name" value="Abhydrolase_6"/>
    <property type="match status" value="1"/>
</dbReference>
<organism evidence="2 3">
    <name type="scientific">Prymnesium parvum</name>
    <name type="common">Toxic golden alga</name>
    <dbReference type="NCBI Taxonomy" id="97485"/>
    <lineage>
        <taxon>Eukaryota</taxon>
        <taxon>Haptista</taxon>
        <taxon>Haptophyta</taxon>
        <taxon>Prymnesiophyceae</taxon>
        <taxon>Prymnesiales</taxon>
        <taxon>Prymnesiaceae</taxon>
        <taxon>Prymnesium</taxon>
    </lineage>
</organism>
<dbReference type="AlphaFoldDB" id="A0AB34JT92"/>
<comment type="caution">
    <text evidence="2">The sequence shown here is derived from an EMBL/GenBank/DDBJ whole genome shotgun (WGS) entry which is preliminary data.</text>
</comment>
<feature type="domain" description="AB hydrolase-1" evidence="1">
    <location>
        <begin position="24"/>
        <end position="285"/>
    </location>
</feature>
<dbReference type="InterPro" id="IPR050266">
    <property type="entry name" value="AB_hydrolase_sf"/>
</dbReference>
<sequence length="292" mass="31375">MACVSCACVKLASSVMTPHRPTTVLVHGLDSSKQTWTDVLGDLTRAGYPAIAVDLRGHGESPLGDPASFSATALAQDVLAAVREHGVQPGGAVLVGHSMGGRIAMRAAAIDCKSTARLLKAVVVEDMDLRVRDRATTDLTAAQQAELRSFESDSGRAFADWASAREALLRWYGGDEARVDSWKGSRVRALPAGRGWWSDLNPAAQRLARARVLASTDGAEAWDSLRDQPTKVYLWYADAPGTVCRVDGPGGIDDMSRRLPTAQVRLFVGSDHSIHRSAREDFVKAVRQVVDS</sequence>
<dbReference type="InterPro" id="IPR000073">
    <property type="entry name" value="AB_hydrolase_1"/>
</dbReference>
<gene>
    <name evidence="2" type="ORF">AB1Y20_018834</name>
</gene>
<dbReference type="Gene3D" id="3.40.50.1820">
    <property type="entry name" value="alpha/beta hydrolase"/>
    <property type="match status" value="1"/>
</dbReference>
<name>A0AB34JT92_PRYPA</name>